<comment type="caution">
    <text evidence="3">The sequence shown here is derived from an EMBL/GenBank/DDBJ whole genome shotgun (WGS) entry which is preliminary data.</text>
</comment>
<sequence length="354" mass="40037">MKALLLLFTLLLPLTATAQVVHYPAASGTERPEPLIVQGALDVANVRPLLDDFHRRHPHVELTYRNLDTLPLYRRFLATPDEADVLISSAMPWQYRLVNDGHAQPLDTPASRDWPAWARWRHELFAFTFEPIVMVVRRELVERYGQPDSHDELLAILRDHHDALRNRIVTYDPERSGAGYTYAIEESRLSPRYWDLVTALGNVDTALVDTTGEMLEGLASGRYWIGYNLLGSYARRVVDANPDLEMVVPDDYTLVIQRLAFMPRQAPHPRSAQRFLDYLISEAGQGVIAGQTTLGAIHPELSGPGTADAWRAEHSNALRPLSLGPGLLATLDNLKRQALLTRWRREFEREDGTP</sequence>
<dbReference type="PANTHER" id="PTHR30006">
    <property type="entry name" value="THIAMINE-BINDING PERIPLASMIC PROTEIN-RELATED"/>
    <property type="match status" value="1"/>
</dbReference>
<keyword evidence="1 2" id="KW-0732">Signal</keyword>
<dbReference type="Gene3D" id="3.40.190.10">
    <property type="entry name" value="Periplasmic binding protein-like II"/>
    <property type="match status" value="2"/>
</dbReference>
<organism evidence="3 4">
    <name type="scientific">Halomonas eurihalina</name>
    <dbReference type="NCBI Taxonomy" id="42566"/>
    <lineage>
        <taxon>Bacteria</taxon>
        <taxon>Pseudomonadati</taxon>
        <taxon>Pseudomonadota</taxon>
        <taxon>Gammaproteobacteria</taxon>
        <taxon>Oceanospirillales</taxon>
        <taxon>Halomonadaceae</taxon>
        <taxon>Halomonas</taxon>
    </lineage>
</organism>
<dbReference type="Proteomes" id="UP000324260">
    <property type="component" value="Unassembled WGS sequence"/>
</dbReference>
<gene>
    <name evidence="3" type="ORF">FZZ93_00500</name>
</gene>
<name>A0A5D9DC47_HALER</name>
<dbReference type="Pfam" id="PF13531">
    <property type="entry name" value="SBP_bac_11"/>
    <property type="match status" value="1"/>
</dbReference>
<evidence type="ECO:0000313" key="4">
    <source>
        <dbReference type="Proteomes" id="UP000324260"/>
    </source>
</evidence>
<protein>
    <submittedName>
        <fullName evidence="3">ABC transporter substrate-binding protein</fullName>
    </submittedName>
</protein>
<evidence type="ECO:0000256" key="2">
    <source>
        <dbReference type="SAM" id="SignalP"/>
    </source>
</evidence>
<dbReference type="OrthoDB" id="8673316at2"/>
<dbReference type="GO" id="GO:0030288">
    <property type="term" value="C:outer membrane-bounded periplasmic space"/>
    <property type="evidence" value="ECO:0007669"/>
    <property type="project" value="TreeGrafter"/>
</dbReference>
<dbReference type="AlphaFoldDB" id="A0A5D9DC47"/>
<dbReference type="RefSeq" id="WP_149320374.1">
    <property type="nucleotide sequence ID" value="NZ_JARWAH010000001.1"/>
</dbReference>
<accession>A0A5D9DC47</accession>
<evidence type="ECO:0000256" key="1">
    <source>
        <dbReference type="ARBA" id="ARBA00022729"/>
    </source>
</evidence>
<feature type="signal peptide" evidence="2">
    <location>
        <begin position="1"/>
        <end position="18"/>
    </location>
</feature>
<dbReference type="EMBL" id="VTPU01000001">
    <property type="protein sequence ID" value="TZG41179.1"/>
    <property type="molecule type" value="Genomic_DNA"/>
</dbReference>
<keyword evidence="4" id="KW-1185">Reference proteome</keyword>
<evidence type="ECO:0000313" key="3">
    <source>
        <dbReference type="EMBL" id="TZG41179.1"/>
    </source>
</evidence>
<proteinExistence type="predicted"/>
<dbReference type="PANTHER" id="PTHR30006:SF25">
    <property type="entry name" value="PHOSPHOGLYCERATE TRANSPORT REGULATORY PROTEIN PGTC"/>
    <property type="match status" value="1"/>
</dbReference>
<dbReference type="SUPFAM" id="SSF53850">
    <property type="entry name" value="Periplasmic binding protein-like II"/>
    <property type="match status" value="1"/>
</dbReference>
<reference evidence="3 4" key="1">
    <citation type="submission" date="2019-08" db="EMBL/GenBank/DDBJ databases">
        <title>Draft Genome Sequence of Halomonas eurihalina Isolated from Preserved Hide-surface.</title>
        <authorList>
            <person name="Hussain S.A."/>
            <person name="Xu A."/>
            <person name="Sarker M."/>
            <person name="Sommers C."/>
        </authorList>
    </citation>
    <scope>NUCLEOTIDE SEQUENCE [LARGE SCALE GENOMIC DNA]</scope>
    <source>
        <strain evidence="3 4">MS1</strain>
    </source>
</reference>
<feature type="chain" id="PRO_5022895361" evidence="2">
    <location>
        <begin position="19"/>
        <end position="354"/>
    </location>
</feature>